<evidence type="ECO:0000313" key="10">
    <source>
        <dbReference type="Proteomes" id="UP000309676"/>
    </source>
</evidence>
<keyword evidence="5" id="KW-0862">Zinc</keyword>
<evidence type="ECO:0000256" key="5">
    <source>
        <dbReference type="ARBA" id="ARBA00022833"/>
    </source>
</evidence>
<evidence type="ECO:0000259" key="8">
    <source>
        <dbReference type="PROSITE" id="PS52035"/>
    </source>
</evidence>
<organism evidence="9 10">
    <name type="scientific">Paenibacillus antri</name>
    <dbReference type="NCBI Taxonomy" id="2582848"/>
    <lineage>
        <taxon>Bacteria</taxon>
        <taxon>Bacillati</taxon>
        <taxon>Bacillota</taxon>
        <taxon>Bacilli</taxon>
        <taxon>Bacillales</taxon>
        <taxon>Paenibacillaceae</taxon>
        <taxon>Paenibacillus</taxon>
    </lineage>
</organism>
<keyword evidence="10" id="KW-1185">Reference proteome</keyword>
<evidence type="ECO:0000256" key="7">
    <source>
        <dbReference type="PROSITE-ProRule" id="PRU01379"/>
    </source>
</evidence>
<dbReference type="AlphaFoldDB" id="A0A5R9GM92"/>
<evidence type="ECO:0000256" key="6">
    <source>
        <dbReference type="ARBA" id="ARBA00023049"/>
    </source>
</evidence>
<dbReference type="Proteomes" id="UP000309676">
    <property type="component" value="Unassembled WGS sequence"/>
</dbReference>
<feature type="domain" description="Peptidase M14" evidence="8">
    <location>
        <begin position="12"/>
        <end position="302"/>
    </location>
</feature>
<comment type="similarity">
    <text evidence="2 7">Belongs to the peptidase M14 family.</text>
</comment>
<dbReference type="SUPFAM" id="SSF53187">
    <property type="entry name" value="Zn-dependent exopeptidases"/>
    <property type="match status" value="1"/>
</dbReference>
<dbReference type="SMART" id="SM00631">
    <property type="entry name" value="Zn_pept"/>
    <property type="match status" value="1"/>
</dbReference>
<dbReference type="GO" id="GO:0008270">
    <property type="term" value="F:zinc ion binding"/>
    <property type="evidence" value="ECO:0007669"/>
    <property type="project" value="InterPro"/>
</dbReference>
<dbReference type="OrthoDB" id="9802862at2"/>
<evidence type="ECO:0000256" key="1">
    <source>
        <dbReference type="ARBA" id="ARBA00001947"/>
    </source>
</evidence>
<dbReference type="RefSeq" id="WP_138192329.1">
    <property type="nucleotide sequence ID" value="NZ_VCIW01000001.1"/>
</dbReference>
<evidence type="ECO:0000256" key="4">
    <source>
        <dbReference type="ARBA" id="ARBA00022801"/>
    </source>
</evidence>
<dbReference type="GO" id="GO:0006508">
    <property type="term" value="P:proteolysis"/>
    <property type="evidence" value="ECO:0007669"/>
    <property type="project" value="UniProtKB-KW"/>
</dbReference>
<dbReference type="InterPro" id="IPR000834">
    <property type="entry name" value="Peptidase_M14"/>
</dbReference>
<reference evidence="9 10" key="1">
    <citation type="submission" date="2019-05" db="EMBL/GenBank/DDBJ databases">
        <authorList>
            <person name="Narsing Rao M.P."/>
            <person name="Li W.J."/>
        </authorList>
    </citation>
    <scope>NUCLEOTIDE SEQUENCE [LARGE SCALE GENOMIC DNA]</scope>
    <source>
        <strain evidence="9 10">SYSU_K30003</strain>
    </source>
</reference>
<evidence type="ECO:0000256" key="2">
    <source>
        <dbReference type="ARBA" id="ARBA00005988"/>
    </source>
</evidence>
<dbReference type="Gene3D" id="3.40.630.10">
    <property type="entry name" value="Zn peptidases"/>
    <property type="match status" value="1"/>
</dbReference>
<dbReference type="PROSITE" id="PS52035">
    <property type="entry name" value="PEPTIDASE_M14"/>
    <property type="match status" value="1"/>
</dbReference>
<dbReference type="InterPro" id="IPR034274">
    <property type="entry name" value="ENP1_M14_CPD"/>
</dbReference>
<gene>
    <name evidence="9" type="ORF">FE782_02980</name>
</gene>
<dbReference type="PANTHER" id="PTHR11705">
    <property type="entry name" value="PROTEASE FAMILY M14 CARBOXYPEPTIDASE A,B"/>
    <property type="match status" value="1"/>
</dbReference>
<dbReference type="EMBL" id="VCIW01000001">
    <property type="protein sequence ID" value="TLS54323.1"/>
    <property type="molecule type" value="Genomic_DNA"/>
</dbReference>
<evidence type="ECO:0000313" key="9">
    <source>
        <dbReference type="EMBL" id="TLS54323.1"/>
    </source>
</evidence>
<feature type="active site" description="Proton donor/acceptor" evidence="7">
    <location>
        <position position="271"/>
    </location>
</feature>
<keyword evidence="6" id="KW-0482">Metalloprotease</keyword>
<keyword evidence="4" id="KW-0378">Hydrolase</keyword>
<comment type="cofactor">
    <cofactor evidence="1">
        <name>Zn(2+)</name>
        <dbReference type="ChEBI" id="CHEBI:29105"/>
    </cofactor>
</comment>
<dbReference type="CDD" id="cd06229">
    <property type="entry name" value="M14_Endopeptidase_I"/>
    <property type="match status" value="1"/>
</dbReference>
<dbReference type="Pfam" id="PF00246">
    <property type="entry name" value="Peptidase_M14"/>
    <property type="match status" value="1"/>
</dbReference>
<sequence>MTTGSGIVSFERPYGYAEMIRDLERLGEAYPTMNVTTIGASVLGKPLQAIRVGCGPKRVFANAAFHANEWITTPIAMRFVEEAARALRDGTPFLGRDAAELFSRVTLWTAPMVNPDGVELVLRGAEADHPHREALLAWNGGSEDFSGWKANARGVDLNDQFPAYWEVERDRRDVAGPGPRDYTGEAPLTEPEAQAIARFTEATSFDAVVALHTQGREIYWNYRDAEPPESETLAARLSAVSGYEAVKLTGSDAGYKDWFIHRFGRPGFTVEAGFGANPLPLDQLPGMYEETSALLLELLLAYAGGN</sequence>
<dbReference type="GO" id="GO:0005615">
    <property type="term" value="C:extracellular space"/>
    <property type="evidence" value="ECO:0007669"/>
    <property type="project" value="TreeGrafter"/>
</dbReference>
<dbReference type="GO" id="GO:0004181">
    <property type="term" value="F:metallocarboxypeptidase activity"/>
    <property type="evidence" value="ECO:0007669"/>
    <property type="project" value="InterPro"/>
</dbReference>
<accession>A0A5R9GM92</accession>
<dbReference type="PANTHER" id="PTHR11705:SF143">
    <property type="entry name" value="SLL0236 PROTEIN"/>
    <property type="match status" value="1"/>
</dbReference>
<protein>
    <submittedName>
        <fullName evidence="9">Peptidase M14</fullName>
    </submittedName>
</protein>
<evidence type="ECO:0000256" key="3">
    <source>
        <dbReference type="ARBA" id="ARBA00022670"/>
    </source>
</evidence>
<keyword evidence="3" id="KW-0645">Protease</keyword>
<comment type="caution">
    <text evidence="9">The sequence shown here is derived from an EMBL/GenBank/DDBJ whole genome shotgun (WGS) entry which is preliminary data.</text>
</comment>
<name>A0A5R9GM92_9BACL</name>
<proteinExistence type="inferred from homology"/>